<name>A0A4U6R5Z9_9GAMM</name>
<feature type="coiled-coil region" evidence="2">
    <location>
        <begin position="138"/>
        <end position="172"/>
    </location>
</feature>
<dbReference type="SUPFAM" id="SSF109604">
    <property type="entry name" value="HD-domain/PDEase-like"/>
    <property type="match status" value="1"/>
</dbReference>
<evidence type="ECO:0000313" key="6">
    <source>
        <dbReference type="Proteomes" id="UP000308488"/>
    </source>
</evidence>
<keyword evidence="6" id="KW-1185">Reference proteome</keyword>
<accession>A0A4U6R5Z9</accession>
<dbReference type="EMBL" id="SZYH01000001">
    <property type="protein sequence ID" value="TKV69089.1"/>
    <property type="molecule type" value="Genomic_DNA"/>
</dbReference>
<evidence type="ECO:0000256" key="2">
    <source>
        <dbReference type="SAM" id="Coils"/>
    </source>
</evidence>
<evidence type="ECO:0000313" key="5">
    <source>
        <dbReference type="EMBL" id="TKV69089.1"/>
    </source>
</evidence>
<gene>
    <name evidence="5" type="ORF">FDP08_13810</name>
</gene>
<feature type="domain" description="Response regulatory" evidence="3">
    <location>
        <begin position="10"/>
        <end position="125"/>
    </location>
</feature>
<dbReference type="AlphaFoldDB" id="A0A4U6R5Z9"/>
<dbReference type="SMART" id="SM00448">
    <property type="entry name" value="REC"/>
    <property type="match status" value="1"/>
</dbReference>
<organism evidence="5 6">
    <name type="scientific">Marinobacter panjinensis</name>
    <dbReference type="NCBI Taxonomy" id="2576384"/>
    <lineage>
        <taxon>Bacteria</taxon>
        <taxon>Pseudomonadati</taxon>
        <taxon>Pseudomonadota</taxon>
        <taxon>Gammaproteobacteria</taxon>
        <taxon>Pseudomonadales</taxon>
        <taxon>Marinobacteraceae</taxon>
        <taxon>Marinobacter</taxon>
    </lineage>
</organism>
<proteinExistence type="predicted"/>
<dbReference type="SUPFAM" id="SSF52172">
    <property type="entry name" value="CheY-like"/>
    <property type="match status" value="1"/>
</dbReference>
<dbReference type="GO" id="GO:0000160">
    <property type="term" value="P:phosphorelay signal transduction system"/>
    <property type="evidence" value="ECO:0007669"/>
    <property type="project" value="InterPro"/>
</dbReference>
<dbReference type="PANTHER" id="PTHR45228">
    <property type="entry name" value="CYCLIC DI-GMP PHOSPHODIESTERASE TM_0186-RELATED"/>
    <property type="match status" value="1"/>
</dbReference>
<sequence length="448" mass="51361">MAESLPSNASLLLVDDEENILRSLQRILRKEPYDIRTAASGEEALVLLNDQKFDLVISDARMPGMDGPTLLSEIKKKWPWCIRILLTGYADINSTIKAINDGQIYRYISKPWDDEELKLVIRQALAFQYSERRRLALEKLTRKQNKELQALNASLEEKVQARTEELKETADMLDAAYTELKQSYVTTTEVFSTLINKRLPANRQPNAKVIGLVKAYAEYHQLDQDLSRDLYMAAALYNLGKLSWPDELFKAPSDLLTKGQRLEFLKYPVNSEQLLMALEPLKETARIIRHHQEKWNGYGVPERLEGTEIPLGSRILRLAVDFIELQYGLILERRVSRDNALKLIKRYRERLYDPEIADRFLEVCIEVAPDVEHEDPDIAALDTLRLKAGMILARNLYAASGMLLLNEGKELTSLLIDKLVAFEKGEPDGTHYTVYVHRPDEEETETAS</sequence>
<dbReference type="InterPro" id="IPR011006">
    <property type="entry name" value="CheY-like_superfamily"/>
</dbReference>
<comment type="caution">
    <text evidence="5">The sequence shown here is derived from an EMBL/GenBank/DDBJ whole genome shotgun (WGS) entry which is preliminary data.</text>
</comment>
<dbReference type="CDD" id="cd17569">
    <property type="entry name" value="REC_HupR-like"/>
    <property type="match status" value="1"/>
</dbReference>
<protein>
    <submittedName>
        <fullName evidence="5">Response regulator</fullName>
    </submittedName>
</protein>
<dbReference type="PANTHER" id="PTHR45228:SF8">
    <property type="entry name" value="TWO-COMPONENT RESPONSE REGULATOR-RELATED"/>
    <property type="match status" value="1"/>
</dbReference>
<reference evidence="5 6" key="1">
    <citation type="submission" date="2019-05" db="EMBL/GenBank/DDBJ databases">
        <title>Marinobacter panjinensis sp. nov., a moderately halophilic bacterium isolated from sea tidal flat environment.</title>
        <authorList>
            <person name="Yang W."/>
            <person name="An M."/>
            <person name="He W."/>
            <person name="Luo X."/>
            <person name="Zhu L."/>
            <person name="Chen G."/>
            <person name="Zhang Y."/>
            <person name="Wang Y."/>
        </authorList>
    </citation>
    <scope>NUCLEOTIDE SEQUENCE [LARGE SCALE GENOMIC DNA]</scope>
    <source>
        <strain evidence="5 6">PJ-16</strain>
    </source>
</reference>
<dbReference type="Pfam" id="PF00072">
    <property type="entry name" value="Response_reg"/>
    <property type="match status" value="1"/>
</dbReference>
<evidence type="ECO:0000256" key="1">
    <source>
        <dbReference type="PROSITE-ProRule" id="PRU00169"/>
    </source>
</evidence>
<evidence type="ECO:0000259" key="3">
    <source>
        <dbReference type="PROSITE" id="PS50110"/>
    </source>
</evidence>
<dbReference type="OrthoDB" id="9802066at2"/>
<dbReference type="CDD" id="cd00077">
    <property type="entry name" value="HDc"/>
    <property type="match status" value="1"/>
</dbReference>
<dbReference type="Gene3D" id="3.40.50.2300">
    <property type="match status" value="1"/>
</dbReference>
<dbReference type="PROSITE" id="PS51832">
    <property type="entry name" value="HD_GYP"/>
    <property type="match status" value="1"/>
</dbReference>
<dbReference type="RefSeq" id="WP_137436706.1">
    <property type="nucleotide sequence ID" value="NZ_SZYH01000001.1"/>
</dbReference>
<evidence type="ECO:0000259" key="4">
    <source>
        <dbReference type="PROSITE" id="PS51832"/>
    </source>
</evidence>
<dbReference type="InterPro" id="IPR052020">
    <property type="entry name" value="Cyclic_di-GMP/3'3'-cGAMP_PDE"/>
</dbReference>
<dbReference type="Pfam" id="PF13487">
    <property type="entry name" value="HD_5"/>
    <property type="match status" value="1"/>
</dbReference>
<dbReference type="InterPro" id="IPR001789">
    <property type="entry name" value="Sig_transdc_resp-reg_receiver"/>
</dbReference>
<dbReference type="InterPro" id="IPR003607">
    <property type="entry name" value="HD/PDEase_dom"/>
</dbReference>
<dbReference type="InterPro" id="IPR037522">
    <property type="entry name" value="HD_GYP_dom"/>
</dbReference>
<keyword evidence="1" id="KW-0597">Phosphoprotein</keyword>
<keyword evidence="2" id="KW-0175">Coiled coil</keyword>
<dbReference type="Gene3D" id="1.10.3210.10">
    <property type="entry name" value="Hypothetical protein af1432"/>
    <property type="match status" value="1"/>
</dbReference>
<dbReference type="GO" id="GO:0008081">
    <property type="term" value="F:phosphoric diester hydrolase activity"/>
    <property type="evidence" value="ECO:0007669"/>
    <property type="project" value="UniProtKB-ARBA"/>
</dbReference>
<dbReference type="Proteomes" id="UP000308488">
    <property type="component" value="Unassembled WGS sequence"/>
</dbReference>
<feature type="domain" description="HD-GYP" evidence="4">
    <location>
        <begin position="180"/>
        <end position="376"/>
    </location>
</feature>
<dbReference type="PROSITE" id="PS50110">
    <property type="entry name" value="RESPONSE_REGULATORY"/>
    <property type="match status" value="1"/>
</dbReference>
<feature type="modified residue" description="4-aspartylphosphate" evidence="1">
    <location>
        <position position="59"/>
    </location>
</feature>